<sequence>MVIIHFQSHPGDFLFKALLDLAFTVCGESGWMSLQLPSYELLRTDDQRQQAYHLCRKPTKKIIERRA</sequence>
<comment type="caution">
    <text evidence="1">The sequence shown here is derived from an EMBL/GenBank/DDBJ whole genome shotgun (WGS) entry which is preliminary data.</text>
</comment>
<reference evidence="1" key="1">
    <citation type="submission" date="2019-12" db="EMBL/GenBank/DDBJ databases">
        <title>Genome sequencing and annotation of Brassica cretica.</title>
        <authorList>
            <person name="Studholme D.J."/>
            <person name="Sarris P."/>
        </authorList>
    </citation>
    <scope>NUCLEOTIDE SEQUENCE</scope>
    <source>
        <strain evidence="1">PFS-109/04</strain>
        <tissue evidence="1">Leaf</tissue>
    </source>
</reference>
<gene>
    <name evidence="1" type="ORF">F2Q69_00028243</name>
</gene>
<proteinExistence type="predicted"/>
<name>A0A8S9RS94_BRACR</name>
<evidence type="ECO:0000313" key="2">
    <source>
        <dbReference type="Proteomes" id="UP000712600"/>
    </source>
</evidence>
<dbReference type="EMBL" id="QGKX02000088">
    <property type="protein sequence ID" value="KAF3584151.1"/>
    <property type="molecule type" value="Genomic_DNA"/>
</dbReference>
<dbReference type="Proteomes" id="UP000712600">
    <property type="component" value="Unassembled WGS sequence"/>
</dbReference>
<evidence type="ECO:0000313" key="1">
    <source>
        <dbReference type="EMBL" id="KAF3584151.1"/>
    </source>
</evidence>
<dbReference type="AlphaFoldDB" id="A0A8S9RS94"/>
<organism evidence="1 2">
    <name type="scientific">Brassica cretica</name>
    <name type="common">Mustard</name>
    <dbReference type="NCBI Taxonomy" id="69181"/>
    <lineage>
        <taxon>Eukaryota</taxon>
        <taxon>Viridiplantae</taxon>
        <taxon>Streptophyta</taxon>
        <taxon>Embryophyta</taxon>
        <taxon>Tracheophyta</taxon>
        <taxon>Spermatophyta</taxon>
        <taxon>Magnoliopsida</taxon>
        <taxon>eudicotyledons</taxon>
        <taxon>Gunneridae</taxon>
        <taxon>Pentapetalae</taxon>
        <taxon>rosids</taxon>
        <taxon>malvids</taxon>
        <taxon>Brassicales</taxon>
        <taxon>Brassicaceae</taxon>
        <taxon>Brassiceae</taxon>
        <taxon>Brassica</taxon>
    </lineage>
</organism>
<accession>A0A8S9RS94</accession>
<protein>
    <submittedName>
        <fullName evidence="1">Uncharacterized protein</fullName>
    </submittedName>
</protein>